<dbReference type="Proteomes" id="UP000006196">
    <property type="component" value="Unassembled WGS sequence"/>
</dbReference>
<accession>C0XNR7</accession>
<gene>
    <name evidence="1" type="ORF">HMPREF0298_0087</name>
</gene>
<dbReference type="AlphaFoldDB" id="C0XNR7"/>
<protein>
    <submittedName>
        <fullName evidence="1">Uncharacterized protein</fullName>
    </submittedName>
</protein>
<name>C0XNR7_CORLD</name>
<evidence type="ECO:0000313" key="2">
    <source>
        <dbReference type="Proteomes" id="UP000006196"/>
    </source>
</evidence>
<proteinExistence type="predicted"/>
<keyword evidence="2" id="KW-1185">Reference proteome</keyword>
<organism evidence="1 2">
    <name type="scientific">Corynebacterium lipophiloflavum (strain ATCC 700352 / DSM 44291 / CCUG 37336 / JCM 10383 / DMMZ 1944)</name>
    <dbReference type="NCBI Taxonomy" id="525263"/>
    <lineage>
        <taxon>Bacteria</taxon>
        <taxon>Bacillati</taxon>
        <taxon>Actinomycetota</taxon>
        <taxon>Actinomycetes</taxon>
        <taxon>Mycobacteriales</taxon>
        <taxon>Corynebacteriaceae</taxon>
        <taxon>Corynebacterium</taxon>
    </lineage>
</organism>
<evidence type="ECO:0000313" key="1">
    <source>
        <dbReference type="EMBL" id="EEI18103.1"/>
    </source>
</evidence>
<comment type="caution">
    <text evidence="1">The sequence shown here is derived from an EMBL/GenBank/DDBJ whole genome shotgun (WGS) entry which is preliminary data.</text>
</comment>
<dbReference type="EMBL" id="ACHJ01000013">
    <property type="protein sequence ID" value="EEI18103.1"/>
    <property type="molecule type" value="Genomic_DNA"/>
</dbReference>
<reference evidence="1" key="1">
    <citation type="submission" date="2009-01" db="EMBL/GenBank/DDBJ databases">
        <authorList>
            <person name="Qin X."/>
            <person name="Bachman B."/>
            <person name="Battles P."/>
            <person name="Bell A."/>
            <person name="Bess C."/>
            <person name="Bickham C."/>
            <person name="Chaboub L."/>
            <person name="Chen D."/>
            <person name="Coyle M."/>
            <person name="Deiros D.R."/>
            <person name="Dinh H."/>
            <person name="Forbes L."/>
            <person name="Fowler G."/>
            <person name="Francisco L."/>
            <person name="Fu Q."/>
            <person name="Gubbala S."/>
            <person name="Hale W."/>
            <person name="Han Y."/>
            <person name="Hemphill L."/>
            <person name="Highlander S.K."/>
            <person name="Hirani K."/>
            <person name="Hogues M."/>
            <person name="Jackson L."/>
            <person name="Jakkamsetti A."/>
            <person name="Javaid M."/>
            <person name="Jiang H."/>
            <person name="Korchina V."/>
            <person name="Kovar C."/>
            <person name="Lara F."/>
            <person name="Lee S."/>
            <person name="Mata R."/>
            <person name="Mathew T."/>
            <person name="Moen C."/>
            <person name="Morales K."/>
            <person name="Munidasa M."/>
            <person name="Nazareth L."/>
            <person name="Ngo R."/>
            <person name="Nguyen L."/>
            <person name="Okwuonu G."/>
            <person name="Ongeri F."/>
            <person name="Patil S."/>
            <person name="Petrosino J."/>
            <person name="Pham C."/>
            <person name="Pham P."/>
            <person name="Pu L.-L."/>
            <person name="Puazo M."/>
            <person name="Raj R."/>
            <person name="Reid J."/>
            <person name="Rouhana J."/>
            <person name="Saada N."/>
            <person name="Shang Y."/>
            <person name="Simmons D."/>
            <person name="Thornton R."/>
            <person name="Warren J."/>
            <person name="Weissenberger G."/>
            <person name="Zhang J."/>
            <person name="Zhang L."/>
            <person name="Zhou C."/>
            <person name="Zhu D."/>
            <person name="Muzny D."/>
            <person name="Worley K."/>
            <person name="Gibbs R."/>
        </authorList>
    </citation>
    <scope>NUCLEOTIDE SEQUENCE [LARGE SCALE GENOMIC DNA]</scope>
    <source>
        <strain evidence="1">DSM 44291</strain>
    </source>
</reference>
<dbReference type="HOGENOM" id="CLU_3078879_0_0_11"/>
<sequence>MGVRFGGSDGRMLSENPELDSPGRLFWATAGAADAPTTSAVGIAAAMSQLRL</sequence>
<dbReference type="STRING" id="525263.HMPREF0298_0087"/>